<evidence type="ECO:0000256" key="3">
    <source>
        <dbReference type="ARBA" id="ARBA00022475"/>
    </source>
</evidence>
<feature type="transmembrane region" description="Helical" evidence="16">
    <location>
        <begin position="321"/>
        <end position="339"/>
    </location>
</feature>
<evidence type="ECO:0000256" key="13">
    <source>
        <dbReference type="ARBA" id="ARBA00023316"/>
    </source>
</evidence>
<evidence type="ECO:0000256" key="14">
    <source>
        <dbReference type="ARBA" id="ARBA00038053"/>
    </source>
</evidence>
<evidence type="ECO:0000256" key="8">
    <source>
        <dbReference type="ARBA" id="ARBA00022960"/>
    </source>
</evidence>
<keyword evidence="18" id="KW-1185">Reference proteome</keyword>
<comment type="pathway">
    <text evidence="2 16">Cell wall biogenesis; peptidoglycan biosynthesis.</text>
</comment>
<evidence type="ECO:0000256" key="6">
    <source>
        <dbReference type="ARBA" id="ARBA00022679"/>
    </source>
</evidence>
<keyword evidence="4 16" id="KW-0132">Cell division</keyword>
<dbReference type="KEGG" id="moz:MoryE10_28480"/>
<keyword evidence="6 16" id="KW-0808">Transferase</keyword>
<proteinExistence type="inferred from homology"/>
<keyword evidence="13 16" id="KW-0961">Cell wall biogenesis/degradation</keyword>
<name>A0A8D4VS41_9GAMM</name>
<evidence type="ECO:0000256" key="7">
    <source>
        <dbReference type="ARBA" id="ARBA00022692"/>
    </source>
</evidence>
<dbReference type="HAMAP" id="MF_00913">
    <property type="entry name" value="PGT_FtsW_proteobact"/>
    <property type="match status" value="1"/>
</dbReference>
<dbReference type="GO" id="GO:0009252">
    <property type="term" value="P:peptidoglycan biosynthetic process"/>
    <property type="evidence" value="ECO:0007669"/>
    <property type="project" value="UniProtKB-UniRule"/>
</dbReference>
<dbReference type="UniPathway" id="UPA00219"/>
<evidence type="ECO:0000256" key="16">
    <source>
        <dbReference type="HAMAP-Rule" id="MF_00913"/>
    </source>
</evidence>
<keyword evidence="11 16" id="KW-0472">Membrane</keyword>
<evidence type="ECO:0000256" key="5">
    <source>
        <dbReference type="ARBA" id="ARBA00022676"/>
    </source>
</evidence>
<dbReference type="GO" id="GO:0032153">
    <property type="term" value="C:cell division site"/>
    <property type="evidence" value="ECO:0007669"/>
    <property type="project" value="UniProtKB-UniRule"/>
</dbReference>
<comment type="subcellular location">
    <subcellularLocation>
        <location evidence="16">Cell inner membrane</location>
        <topology evidence="16">Multi-pass membrane protein</topology>
    </subcellularLocation>
    <subcellularLocation>
        <location evidence="1">Cell membrane</location>
        <topology evidence="1">Multi-pass membrane protein</topology>
    </subcellularLocation>
    <text evidence="16">Localizes to the division septum.</text>
</comment>
<feature type="transmembrane region" description="Helical" evidence="16">
    <location>
        <begin position="65"/>
        <end position="86"/>
    </location>
</feature>
<dbReference type="GO" id="GO:0043093">
    <property type="term" value="P:FtsZ-dependent cytokinesis"/>
    <property type="evidence" value="ECO:0007669"/>
    <property type="project" value="UniProtKB-UniRule"/>
</dbReference>
<evidence type="ECO:0000256" key="2">
    <source>
        <dbReference type="ARBA" id="ARBA00004752"/>
    </source>
</evidence>
<comment type="similarity">
    <text evidence="14 16">Belongs to the SEDS family. FtsW subfamily.</text>
</comment>
<dbReference type="PANTHER" id="PTHR30474:SF2">
    <property type="entry name" value="PEPTIDOGLYCAN GLYCOSYLTRANSFERASE FTSW-RELATED"/>
    <property type="match status" value="1"/>
</dbReference>
<dbReference type="GO" id="GO:0008955">
    <property type="term" value="F:peptidoglycan glycosyltransferase activity"/>
    <property type="evidence" value="ECO:0007669"/>
    <property type="project" value="UniProtKB-UniRule"/>
</dbReference>
<evidence type="ECO:0000313" key="17">
    <source>
        <dbReference type="EMBL" id="BBL72242.1"/>
    </source>
</evidence>
<keyword evidence="7 16" id="KW-0812">Transmembrane</keyword>
<evidence type="ECO:0000256" key="10">
    <source>
        <dbReference type="ARBA" id="ARBA00022989"/>
    </source>
</evidence>
<dbReference type="InterPro" id="IPR001182">
    <property type="entry name" value="FtsW/RodA"/>
</dbReference>
<feature type="transmembrane region" description="Helical" evidence="16">
    <location>
        <begin position="288"/>
        <end position="309"/>
    </location>
</feature>
<feature type="transmembrane region" description="Helical" evidence="16">
    <location>
        <begin position="203"/>
        <end position="221"/>
    </location>
</feature>
<reference evidence="17" key="1">
    <citation type="submission" date="2019-06" db="EMBL/GenBank/DDBJ databases">
        <title>Complete genome sequence of Methylogaea oryzae strain JCM16910.</title>
        <authorList>
            <person name="Asakawa S."/>
        </authorList>
    </citation>
    <scope>NUCLEOTIDE SEQUENCE</scope>
    <source>
        <strain evidence="17">E10</strain>
    </source>
</reference>
<dbReference type="Proteomes" id="UP000824988">
    <property type="component" value="Chromosome"/>
</dbReference>
<organism evidence="17 18">
    <name type="scientific">Methylogaea oryzae</name>
    <dbReference type="NCBI Taxonomy" id="1295382"/>
    <lineage>
        <taxon>Bacteria</taxon>
        <taxon>Pseudomonadati</taxon>
        <taxon>Pseudomonadota</taxon>
        <taxon>Gammaproteobacteria</taxon>
        <taxon>Methylococcales</taxon>
        <taxon>Methylococcaceae</taxon>
        <taxon>Methylogaea</taxon>
    </lineage>
</organism>
<feature type="transmembrane region" description="Helical" evidence="16">
    <location>
        <begin position="21"/>
        <end position="45"/>
    </location>
</feature>
<dbReference type="EC" id="2.4.99.28" evidence="16"/>
<keyword evidence="8 16" id="KW-0133">Cell shape</keyword>
<comment type="catalytic activity">
    <reaction evidence="15 16">
        <text>[GlcNAc-(1-&gt;4)-Mur2Ac(oyl-L-Ala-gamma-D-Glu-L-Lys-D-Ala-D-Ala)](n)-di-trans,octa-cis-undecaprenyl diphosphate + beta-D-GlcNAc-(1-&gt;4)-Mur2Ac(oyl-L-Ala-gamma-D-Glu-L-Lys-D-Ala-D-Ala)-di-trans,octa-cis-undecaprenyl diphosphate = [GlcNAc-(1-&gt;4)-Mur2Ac(oyl-L-Ala-gamma-D-Glu-L-Lys-D-Ala-D-Ala)](n+1)-di-trans,octa-cis-undecaprenyl diphosphate + di-trans,octa-cis-undecaprenyl diphosphate + H(+)</text>
        <dbReference type="Rhea" id="RHEA:23708"/>
        <dbReference type="Rhea" id="RHEA-COMP:9602"/>
        <dbReference type="Rhea" id="RHEA-COMP:9603"/>
        <dbReference type="ChEBI" id="CHEBI:15378"/>
        <dbReference type="ChEBI" id="CHEBI:58405"/>
        <dbReference type="ChEBI" id="CHEBI:60033"/>
        <dbReference type="ChEBI" id="CHEBI:78435"/>
        <dbReference type="EC" id="2.4.99.28"/>
    </reaction>
</comment>
<evidence type="ECO:0000256" key="9">
    <source>
        <dbReference type="ARBA" id="ARBA00022984"/>
    </source>
</evidence>
<keyword evidence="5 16" id="KW-0328">Glycosyltransferase</keyword>
<feature type="transmembrane region" description="Helical" evidence="16">
    <location>
        <begin position="359"/>
        <end position="378"/>
    </location>
</feature>
<evidence type="ECO:0000313" key="18">
    <source>
        <dbReference type="Proteomes" id="UP000824988"/>
    </source>
</evidence>
<comment type="function">
    <text evidence="16">Peptidoglycan polymerase that is essential for cell division.</text>
</comment>
<dbReference type="GO" id="GO:0015648">
    <property type="term" value="F:lipid-linked peptidoglycan transporter activity"/>
    <property type="evidence" value="ECO:0007669"/>
    <property type="project" value="TreeGrafter"/>
</dbReference>
<dbReference type="Pfam" id="PF01098">
    <property type="entry name" value="FTSW_RODA_SPOVE"/>
    <property type="match status" value="1"/>
</dbReference>
<dbReference type="RefSeq" id="WP_054774005.1">
    <property type="nucleotide sequence ID" value="NZ_AP019782.1"/>
</dbReference>
<evidence type="ECO:0000256" key="12">
    <source>
        <dbReference type="ARBA" id="ARBA00023306"/>
    </source>
</evidence>
<keyword evidence="9 16" id="KW-0573">Peptidoglycan synthesis</keyword>
<feature type="transmembrane region" description="Helical" evidence="16">
    <location>
        <begin position="116"/>
        <end position="144"/>
    </location>
</feature>
<keyword evidence="12 16" id="KW-0131">Cell cycle</keyword>
<evidence type="ECO:0000256" key="15">
    <source>
        <dbReference type="ARBA" id="ARBA00049902"/>
    </source>
</evidence>
<evidence type="ECO:0000256" key="1">
    <source>
        <dbReference type="ARBA" id="ARBA00004651"/>
    </source>
</evidence>
<dbReference type="EMBL" id="AP019782">
    <property type="protein sequence ID" value="BBL72242.1"/>
    <property type="molecule type" value="Genomic_DNA"/>
</dbReference>
<dbReference type="PANTHER" id="PTHR30474">
    <property type="entry name" value="CELL CYCLE PROTEIN"/>
    <property type="match status" value="1"/>
</dbReference>
<dbReference type="NCBIfam" id="TIGR02614">
    <property type="entry name" value="ftsW"/>
    <property type="match status" value="1"/>
</dbReference>
<keyword evidence="3 16" id="KW-1003">Cell membrane</keyword>
<dbReference type="InterPro" id="IPR013437">
    <property type="entry name" value="FtsW"/>
</dbReference>
<dbReference type="GO" id="GO:0005886">
    <property type="term" value="C:plasma membrane"/>
    <property type="evidence" value="ECO:0007669"/>
    <property type="project" value="UniProtKB-SubCell"/>
</dbReference>
<evidence type="ECO:0000256" key="11">
    <source>
        <dbReference type="ARBA" id="ARBA00023136"/>
    </source>
</evidence>
<gene>
    <name evidence="16 17" type="primary">ftsW</name>
    <name evidence="17" type="ORF">MoryE10_28480</name>
</gene>
<sequence>MSVAVLRQGGDWMLVWKQRRFHVDGGALVAAVTLLLLGLVMVASASLHLGEKLADDAFYYPKHQLAHILMGLAFAVAAATVPLEFWERKGQTLFLFGLLLLLLVLTPGLGREVNGSYRWLVIGGVRIQVSEMVKLISVLFMAGYMERRMKTVRSSVWGMVRPMGVLGVACVLLLAEPDFGSSVVIMSVALGMMFLGGAQLWQFAVLLSLVGLAGVTLIYVSPYRMVRVMSFLDPWADPLNTGFQLTQALIAFGRGNWFGVGLGSGVQKLFYLPEAHTDFLFSVIGEELGMAGAVTIIGLFAFFLWRAFMIGRAAEAVGKRFAAYLAYGIGLWFGIQSFINMGVNMGVLPTKGLTLPLMSYGGGSIIVMCVAVAILLRVNHEVVEAKGLSIKGKTVWQRV</sequence>
<feature type="transmembrane region" description="Helical" evidence="16">
    <location>
        <begin position="156"/>
        <end position="175"/>
    </location>
</feature>
<dbReference type="AlphaFoldDB" id="A0A8D4VS41"/>
<evidence type="ECO:0000256" key="4">
    <source>
        <dbReference type="ARBA" id="ARBA00022618"/>
    </source>
</evidence>
<keyword evidence="16" id="KW-0997">Cell inner membrane</keyword>
<dbReference type="GO" id="GO:0008360">
    <property type="term" value="P:regulation of cell shape"/>
    <property type="evidence" value="ECO:0007669"/>
    <property type="project" value="UniProtKB-KW"/>
</dbReference>
<feature type="transmembrane region" description="Helical" evidence="16">
    <location>
        <begin position="93"/>
        <end position="110"/>
    </location>
</feature>
<protein>
    <recommendedName>
        <fullName evidence="16">Probable peptidoglycan glycosyltransferase FtsW</fullName>
        <shortName evidence="16">PGT</shortName>
        <ecNumber evidence="16">2.4.99.28</ecNumber>
    </recommendedName>
    <alternativeName>
        <fullName evidence="16">Cell division protein FtsW</fullName>
    </alternativeName>
    <alternativeName>
        <fullName evidence="16">Cell wall polymerase</fullName>
    </alternativeName>
    <alternativeName>
        <fullName evidence="16">Peptidoglycan polymerase</fullName>
        <shortName evidence="16">PG polymerase</shortName>
    </alternativeName>
</protein>
<dbReference type="GO" id="GO:0071555">
    <property type="term" value="P:cell wall organization"/>
    <property type="evidence" value="ECO:0007669"/>
    <property type="project" value="UniProtKB-KW"/>
</dbReference>
<keyword evidence="10 16" id="KW-1133">Transmembrane helix</keyword>
<accession>A0A8D4VS41</accession>